<comment type="caution">
    <text evidence="1">The sequence shown here is derived from an EMBL/GenBank/DDBJ whole genome shotgun (WGS) entry which is preliminary data.</text>
</comment>
<dbReference type="Proteomes" id="UP000282957">
    <property type="component" value="Unassembled WGS sequence"/>
</dbReference>
<proteinExistence type="predicted"/>
<dbReference type="AlphaFoldDB" id="A0A437M2Y0"/>
<name>A0A437M2Y0_9PROT</name>
<gene>
    <name evidence="1" type="ORF">EOD42_20240</name>
</gene>
<reference evidence="1 2" key="1">
    <citation type="submission" date="2019-01" db="EMBL/GenBank/DDBJ databases">
        <authorList>
            <person name="Chen W.-M."/>
        </authorList>
    </citation>
    <scope>NUCLEOTIDE SEQUENCE [LARGE SCALE GENOMIC DNA]</scope>
    <source>
        <strain evidence="1 2">CCP-6</strain>
    </source>
</reference>
<dbReference type="OrthoDB" id="9785345at2"/>
<keyword evidence="1" id="KW-0378">Hydrolase</keyword>
<dbReference type="Gene3D" id="1.10.10.2520">
    <property type="entry name" value="Cell wall hydrolase SleB, domain 1"/>
    <property type="match status" value="1"/>
</dbReference>
<sequence length="143" mass="15251">MNPTEILARTLYAEAGRCPVRGIEALAALVLRRARLAKEDAAARARFAGNSPMVSLPGLVAAVCRAPFQFGCWRVEGEAWRVPEGDAALAICRRIAARAIAGALPDLAPGATHWHREAELPRWAVGKMPLGEAGGITLYRLAA</sequence>
<dbReference type="InterPro" id="IPR042047">
    <property type="entry name" value="SleB_dom1"/>
</dbReference>
<dbReference type="EMBL" id="SACL01000008">
    <property type="protein sequence ID" value="RVT92061.1"/>
    <property type="molecule type" value="Genomic_DNA"/>
</dbReference>
<dbReference type="GO" id="GO:0016787">
    <property type="term" value="F:hydrolase activity"/>
    <property type="evidence" value="ECO:0007669"/>
    <property type="project" value="UniProtKB-KW"/>
</dbReference>
<keyword evidence="2" id="KW-1185">Reference proteome</keyword>
<protein>
    <submittedName>
        <fullName evidence="1">Cell wall hydrolase</fullName>
    </submittedName>
</protein>
<organism evidence="1 2">
    <name type="scientific">Rhodovarius crocodyli</name>
    <dbReference type="NCBI Taxonomy" id="1979269"/>
    <lineage>
        <taxon>Bacteria</taxon>
        <taxon>Pseudomonadati</taxon>
        <taxon>Pseudomonadota</taxon>
        <taxon>Alphaproteobacteria</taxon>
        <taxon>Acetobacterales</taxon>
        <taxon>Roseomonadaceae</taxon>
        <taxon>Rhodovarius</taxon>
    </lineage>
</organism>
<dbReference type="RefSeq" id="WP_127789391.1">
    <property type="nucleotide sequence ID" value="NZ_SACL01000008.1"/>
</dbReference>
<evidence type="ECO:0000313" key="1">
    <source>
        <dbReference type="EMBL" id="RVT92061.1"/>
    </source>
</evidence>
<evidence type="ECO:0000313" key="2">
    <source>
        <dbReference type="Proteomes" id="UP000282957"/>
    </source>
</evidence>
<accession>A0A437M2Y0</accession>